<dbReference type="Gene3D" id="1.10.10.10">
    <property type="entry name" value="Winged helix-like DNA-binding domain superfamily/Winged helix DNA-binding domain"/>
    <property type="match status" value="1"/>
</dbReference>
<sequence>MSTPNLTGTDEAILDVLKRGRESDGPWGIATKGYLVDETGYSRNSVYNRLEVLEARGHVKLIHESTRLFEFVSDPRDE</sequence>
<accession>A0A1I4HVF1</accession>
<dbReference type="SUPFAM" id="SSF46785">
    <property type="entry name" value="Winged helix' DNA-binding domain"/>
    <property type="match status" value="1"/>
</dbReference>
<gene>
    <name evidence="1" type="ORF">SAMN04487950_3843</name>
</gene>
<dbReference type="AlphaFoldDB" id="A0A1I4HVF1"/>
<dbReference type="STRING" id="553466.SAMN04487950_3843"/>
<protein>
    <recommendedName>
        <fullName evidence="3">HTH iclR-type domain-containing protein</fullName>
    </recommendedName>
</protein>
<reference evidence="2" key="1">
    <citation type="submission" date="2016-10" db="EMBL/GenBank/DDBJ databases">
        <authorList>
            <person name="Varghese N."/>
            <person name="Submissions S."/>
        </authorList>
    </citation>
    <scope>NUCLEOTIDE SEQUENCE [LARGE SCALE GENOMIC DNA]</scope>
    <source>
        <strain evidence="2">CGMCC 1.7738</strain>
    </source>
</reference>
<proteinExistence type="predicted"/>
<dbReference type="EMBL" id="FOTC01000006">
    <property type="protein sequence ID" value="SFL45743.1"/>
    <property type="molecule type" value="Genomic_DNA"/>
</dbReference>
<organism evidence="1 2">
    <name type="scientific">Halogranum rubrum</name>
    <dbReference type="NCBI Taxonomy" id="553466"/>
    <lineage>
        <taxon>Archaea</taxon>
        <taxon>Methanobacteriati</taxon>
        <taxon>Methanobacteriota</taxon>
        <taxon>Stenosarchaea group</taxon>
        <taxon>Halobacteria</taxon>
        <taxon>Halobacteriales</taxon>
        <taxon>Haloferacaceae</taxon>
    </lineage>
</organism>
<dbReference type="InterPro" id="IPR036388">
    <property type="entry name" value="WH-like_DNA-bd_sf"/>
</dbReference>
<keyword evidence="2" id="KW-1185">Reference proteome</keyword>
<dbReference type="RefSeq" id="WP_089871528.1">
    <property type="nucleotide sequence ID" value="NZ_FOTC01000006.1"/>
</dbReference>
<evidence type="ECO:0000313" key="2">
    <source>
        <dbReference type="Proteomes" id="UP000199607"/>
    </source>
</evidence>
<evidence type="ECO:0008006" key="3">
    <source>
        <dbReference type="Google" id="ProtNLM"/>
    </source>
</evidence>
<evidence type="ECO:0000313" key="1">
    <source>
        <dbReference type="EMBL" id="SFL45743.1"/>
    </source>
</evidence>
<dbReference type="Proteomes" id="UP000199607">
    <property type="component" value="Unassembled WGS sequence"/>
</dbReference>
<dbReference type="InterPro" id="IPR036390">
    <property type="entry name" value="WH_DNA-bd_sf"/>
</dbReference>
<name>A0A1I4HVF1_9EURY</name>